<dbReference type="EMBL" id="JBHSQB010000007">
    <property type="protein sequence ID" value="MFC6097113.1"/>
    <property type="molecule type" value="Genomic_DNA"/>
</dbReference>
<dbReference type="Proteomes" id="UP001596287">
    <property type="component" value="Unassembled WGS sequence"/>
</dbReference>
<dbReference type="RefSeq" id="WP_379791991.1">
    <property type="nucleotide sequence ID" value="NZ_JBHSQB010000007.1"/>
</dbReference>
<accession>A0ABW1PPX6</accession>
<reference evidence="2" key="1">
    <citation type="journal article" date="2019" name="Int. J. Syst. Evol. Microbiol.">
        <title>The Global Catalogue of Microorganisms (GCM) 10K type strain sequencing project: providing services to taxonomists for standard genome sequencing and annotation.</title>
        <authorList>
            <consortium name="The Broad Institute Genomics Platform"/>
            <consortium name="The Broad Institute Genome Sequencing Center for Infectious Disease"/>
            <person name="Wu L."/>
            <person name="Ma J."/>
        </authorList>
    </citation>
    <scope>NUCLEOTIDE SEQUENCE [LARGE SCALE GENOMIC DNA]</scope>
    <source>
        <strain evidence="2">CCUG 49679</strain>
    </source>
</reference>
<evidence type="ECO:0000313" key="2">
    <source>
        <dbReference type="Proteomes" id="UP001596287"/>
    </source>
</evidence>
<name>A0ABW1PPX6_9FLAO</name>
<comment type="caution">
    <text evidence="1">The sequence shown here is derived from an EMBL/GenBank/DDBJ whole genome shotgun (WGS) entry which is preliminary data.</text>
</comment>
<sequence>MSFKNQFRFTLSLSKLKRSSIVLIITFALSSCSTTKYFQVYKTSAENAISDDNHINFEDANCKVIYDLWSEGGNIGFTIYNKSNADLTINLDKSFFILNGNASDYYQNRVFTKTNNSVIGHSVSAFYWYNFRNSVSSSTSSGYSTAYNEKQNIIIPANSSKHIVEYLINNEYFKSCDLKKFPSRKEISPINFSKSSSPFVFKNTIDYTLNGKSFIISNNFYVSEIVNIPNAEMFQRTKLNDCDKTKTVDYPKFKNANSFYVEYTKDNNSTEKH</sequence>
<protein>
    <recommendedName>
        <fullName evidence="3">Lipoprotein</fullName>
    </recommendedName>
</protein>
<keyword evidence="2" id="KW-1185">Reference proteome</keyword>
<evidence type="ECO:0008006" key="3">
    <source>
        <dbReference type="Google" id="ProtNLM"/>
    </source>
</evidence>
<dbReference type="PROSITE" id="PS51257">
    <property type="entry name" value="PROKAR_LIPOPROTEIN"/>
    <property type="match status" value="1"/>
</dbReference>
<organism evidence="1 2">
    <name type="scientific">Flavobacterium qiangtangense</name>
    <dbReference type="NCBI Taxonomy" id="1442595"/>
    <lineage>
        <taxon>Bacteria</taxon>
        <taxon>Pseudomonadati</taxon>
        <taxon>Bacteroidota</taxon>
        <taxon>Flavobacteriia</taxon>
        <taxon>Flavobacteriales</taxon>
        <taxon>Flavobacteriaceae</taxon>
        <taxon>Flavobacterium</taxon>
    </lineage>
</organism>
<proteinExistence type="predicted"/>
<gene>
    <name evidence="1" type="ORF">ACFPVY_10700</name>
</gene>
<evidence type="ECO:0000313" key="1">
    <source>
        <dbReference type="EMBL" id="MFC6097113.1"/>
    </source>
</evidence>